<feature type="transmembrane region" description="Helical" evidence="11">
    <location>
        <begin position="12"/>
        <end position="33"/>
    </location>
</feature>
<dbReference type="SMART" id="SM00387">
    <property type="entry name" value="HATPase_c"/>
    <property type="match status" value="1"/>
</dbReference>
<dbReference type="CDD" id="cd00082">
    <property type="entry name" value="HisKA"/>
    <property type="match status" value="1"/>
</dbReference>
<gene>
    <name evidence="14" type="ORF">GPICK_15475</name>
</gene>
<dbReference type="AlphaFoldDB" id="A0A0B5BHC0"/>
<sequence>MLFRSIRSSLTLWYAVTLAVILVLFSSFIYLVLMTQLNKGVDRELLTIAEAVASPTLEPFRRSGPSVFDQVLEDFIGAKLGGKYVQVLDPAGRVGAYSKNLEELRISLSKKALQRSIEGKVTYETKVNLDIYPVRTITYPILADGKLIQIVQVGASLKAAAETLDKVLLVFAVSIPLSLLLWSLGGWFLAGRALKPVDLITRSAQKITAENLGHRLEVDNPQDEIGRLAETFNDTLERLEYAFTRVRQFSADVSHELRTPLTILRGETEVGLRWAKEPEEFRELFQSNLEEINRMSKIIECLLDLSRAEEGGVKLELAEVDLGDLLEALVQQARLIDPDKGLRIAATVETAVTVRGDWLKLRQVFMNLLDNAVKYTPGGGEISVVLDTNSGMARVAVIDSGAGIPVDHLPHIFERFYRVDKARNRADGGVGLGLSLARMFVEAHGGRIEVVSEAGKGSVFTVYLPFAVGG</sequence>
<dbReference type="InterPro" id="IPR036890">
    <property type="entry name" value="HATPase_C_sf"/>
</dbReference>
<keyword evidence="15" id="KW-1185">Reference proteome</keyword>
<evidence type="ECO:0000256" key="2">
    <source>
        <dbReference type="ARBA" id="ARBA00004141"/>
    </source>
</evidence>
<evidence type="ECO:0000259" key="12">
    <source>
        <dbReference type="PROSITE" id="PS50109"/>
    </source>
</evidence>
<evidence type="ECO:0000256" key="5">
    <source>
        <dbReference type="ARBA" id="ARBA00022679"/>
    </source>
</evidence>
<dbReference type="SMART" id="SM00388">
    <property type="entry name" value="HisKA"/>
    <property type="match status" value="1"/>
</dbReference>
<evidence type="ECO:0000256" key="7">
    <source>
        <dbReference type="ARBA" id="ARBA00022777"/>
    </source>
</evidence>
<evidence type="ECO:0000313" key="14">
    <source>
        <dbReference type="EMBL" id="AJE04579.1"/>
    </source>
</evidence>
<dbReference type="EMBL" id="CP009788">
    <property type="protein sequence ID" value="AJE04579.1"/>
    <property type="molecule type" value="Genomic_DNA"/>
</dbReference>
<keyword evidence="4" id="KW-0597">Phosphoprotein</keyword>
<dbReference type="PANTHER" id="PTHR45436">
    <property type="entry name" value="SENSOR HISTIDINE KINASE YKOH"/>
    <property type="match status" value="1"/>
</dbReference>
<dbReference type="CDD" id="cd06225">
    <property type="entry name" value="HAMP"/>
    <property type="match status" value="1"/>
</dbReference>
<dbReference type="KEGG" id="gpi:GPICK_15475"/>
<dbReference type="CDD" id="cd00075">
    <property type="entry name" value="HATPase"/>
    <property type="match status" value="1"/>
</dbReference>
<name>A0A0B5BHC0_9BACT</name>
<dbReference type="Pfam" id="PF00672">
    <property type="entry name" value="HAMP"/>
    <property type="match status" value="1"/>
</dbReference>
<evidence type="ECO:0000256" key="1">
    <source>
        <dbReference type="ARBA" id="ARBA00000085"/>
    </source>
</evidence>
<dbReference type="InterPro" id="IPR050428">
    <property type="entry name" value="TCS_sensor_his_kinase"/>
</dbReference>
<reference evidence="14 15" key="1">
    <citation type="journal article" date="2015" name="Genome Announc.">
        <title>Complete Genome of Geobacter pickeringii G13T, a Metal-Reducing Isolate from Sedimentary Kaolin Deposits.</title>
        <authorList>
            <person name="Badalamenti J.P."/>
            <person name="Bond D.R."/>
        </authorList>
    </citation>
    <scope>NUCLEOTIDE SEQUENCE [LARGE SCALE GENOMIC DNA]</scope>
    <source>
        <strain evidence="14 15">G13</strain>
    </source>
</reference>
<organism evidence="14 15">
    <name type="scientific">Geobacter pickeringii</name>
    <dbReference type="NCBI Taxonomy" id="345632"/>
    <lineage>
        <taxon>Bacteria</taxon>
        <taxon>Pseudomonadati</taxon>
        <taxon>Thermodesulfobacteriota</taxon>
        <taxon>Desulfuromonadia</taxon>
        <taxon>Geobacterales</taxon>
        <taxon>Geobacteraceae</taxon>
        <taxon>Geobacter</taxon>
    </lineage>
</organism>
<keyword evidence="10 11" id="KW-0472">Membrane</keyword>
<protein>
    <recommendedName>
        <fullName evidence="3">histidine kinase</fullName>
        <ecNumber evidence="3">2.7.13.3</ecNumber>
    </recommendedName>
</protein>
<dbReference type="Pfam" id="PF00512">
    <property type="entry name" value="HisKA"/>
    <property type="match status" value="1"/>
</dbReference>
<dbReference type="GO" id="GO:0005886">
    <property type="term" value="C:plasma membrane"/>
    <property type="evidence" value="ECO:0007669"/>
    <property type="project" value="UniProtKB-SubCell"/>
</dbReference>
<dbReference type="InterPro" id="IPR003660">
    <property type="entry name" value="HAMP_dom"/>
</dbReference>
<proteinExistence type="predicted"/>
<dbReference type="Pfam" id="PF02518">
    <property type="entry name" value="HATPase_c"/>
    <property type="match status" value="1"/>
</dbReference>
<dbReference type="EC" id="2.7.13.3" evidence="3"/>
<feature type="domain" description="Histidine kinase" evidence="12">
    <location>
        <begin position="252"/>
        <end position="468"/>
    </location>
</feature>
<dbReference type="PANTHER" id="PTHR45436:SF15">
    <property type="entry name" value="SENSOR HISTIDINE KINASE CUSS"/>
    <property type="match status" value="1"/>
</dbReference>
<dbReference type="FunFam" id="3.30.565.10:FF:000006">
    <property type="entry name" value="Sensor histidine kinase WalK"/>
    <property type="match status" value="1"/>
</dbReference>
<evidence type="ECO:0000256" key="10">
    <source>
        <dbReference type="ARBA" id="ARBA00023136"/>
    </source>
</evidence>
<dbReference type="PROSITE" id="PS50885">
    <property type="entry name" value="HAMP"/>
    <property type="match status" value="1"/>
</dbReference>
<dbReference type="Gene3D" id="3.30.565.10">
    <property type="entry name" value="Histidine kinase-like ATPase, C-terminal domain"/>
    <property type="match status" value="1"/>
</dbReference>
<evidence type="ECO:0000256" key="9">
    <source>
        <dbReference type="ARBA" id="ARBA00023012"/>
    </source>
</evidence>
<dbReference type="FunFam" id="1.10.287.130:FF:000001">
    <property type="entry name" value="Two-component sensor histidine kinase"/>
    <property type="match status" value="1"/>
</dbReference>
<keyword evidence="7 14" id="KW-0418">Kinase</keyword>
<evidence type="ECO:0000256" key="6">
    <source>
        <dbReference type="ARBA" id="ARBA00022692"/>
    </source>
</evidence>
<dbReference type="SMART" id="SM00304">
    <property type="entry name" value="HAMP"/>
    <property type="match status" value="1"/>
</dbReference>
<evidence type="ECO:0000256" key="8">
    <source>
        <dbReference type="ARBA" id="ARBA00022989"/>
    </source>
</evidence>
<keyword evidence="6 11" id="KW-0812">Transmembrane</keyword>
<keyword evidence="8 11" id="KW-1133">Transmembrane helix</keyword>
<dbReference type="PROSITE" id="PS50109">
    <property type="entry name" value="HIS_KIN"/>
    <property type="match status" value="1"/>
</dbReference>
<comment type="subcellular location">
    <subcellularLocation>
        <location evidence="2">Membrane</location>
        <topology evidence="2">Multi-pass membrane protein</topology>
    </subcellularLocation>
</comment>
<dbReference type="Gene3D" id="1.10.287.130">
    <property type="match status" value="1"/>
</dbReference>
<dbReference type="SUPFAM" id="SSF158472">
    <property type="entry name" value="HAMP domain-like"/>
    <property type="match status" value="1"/>
</dbReference>
<keyword evidence="9" id="KW-0902">Two-component regulatory system</keyword>
<dbReference type="PRINTS" id="PR00344">
    <property type="entry name" value="BCTRLSENSOR"/>
</dbReference>
<accession>A0A0B5BHC0</accession>
<evidence type="ECO:0000256" key="11">
    <source>
        <dbReference type="SAM" id="Phobius"/>
    </source>
</evidence>
<feature type="transmembrane region" description="Helical" evidence="11">
    <location>
        <begin position="167"/>
        <end position="190"/>
    </location>
</feature>
<evidence type="ECO:0000256" key="4">
    <source>
        <dbReference type="ARBA" id="ARBA00022553"/>
    </source>
</evidence>
<evidence type="ECO:0000313" key="15">
    <source>
        <dbReference type="Proteomes" id="UP000057609"/>
    </source>
</evidence>
<dbReference type="SUPFAM" id="SSF55874">
    <property type="entry name" value="ATPase domain of HSP90 chaperone/DNA topoisomerase II/histidine kinase"/>
    <property type="match status" value="1"/>
</dbReference>
<dbReference type="SUPFAM" id="SSF47384">
    <property type="entry name" value="Homodimeric domain of signal transducing histidine kinase"/>
    <property type="match status" value="1"/>
</dbReference>
<dbReference type="STRING" id="345632.GPICK_15475"/>
<dbReference type="Gene3D" id="6.10.340.10">
    <property type="match status" value="1"/>
</dbReference>
<dbReference type="OrthoDB" id="9813151at2"/>
<dbReference type="InterPro" id="IPR003661">
    <property type="entry name" value="HisK_dim/P_dom"/>
</dbReference>
<dbReference type="RefSeq" id="WP_039744726.1">
    <property type="nucleotide sequence ID" value="NZ_CP009788.1"/>
</dbReference>
<comment type="catalytic activity">
    <reaction evidence="1">
        <text>ATP + protein L-histidine = ADP + protein N-phospho-L-histidine.</text>
        <dbReference type="EC" id="2.7.13.3"/>
    </reaction>
</comment>
<dbReference type="GO" id="GO:0000155">
    <property type="term" value="F:phosphorelay sensor kinase activity"/>
    <property type="evidence" value="ECO:0007669"/>
    <property type="project" value="InterPro"/>
</dbReference>
<dbReference type="InterPro" id="IPR005467">
    <property type="entry name" value="His_kinase_dom"/>
</dbReference>
<dbReference type="Proteomes" id="UP000057609">
    <property type="component" value="Chromosome"/>
</dbReference>
<evidence type="ECO:0000259" key="13">
    <source>
        <dbReference type="PROSITE" id="PS50885"/>
    </source>
</evidence>
<dbReference type="InterPro" id="IPR003594">
    <property type="entry name" value="HATPase_dom"/>
</dbReference>
<evidence type="ECO:0000256" key="3">
    <source>
        <dbReference type="ARBA" id="ARBA00012438"/>
    </source>
</evidence>
<dbReference type="InterPro" id="IPR036097">
    <property type="entry name" value="HisK_dim/P_sf"/>
</dbReference>
<dbReference type="HOGENOM" id="CLU_000445_89_6_7"/>
<dbReference type="InterPro" id="IPR004358">
    <property type="entry name" value="Sig_transdc_His_kin-like_C"/>
</dbReference>
<feature type="domain" description="HAMP" evidence="13">
    <location>
        <begin position="191"/>
        <end position="244"/>
    </location>
</feature>
<keyword evidence="5" id="KW-0808">Transferase</keyword>